<dbReference type="GO" id="GO:0006412">
    <property type="term" value="P:translation"/>
    <property type="evidence" value="ECO:0007669"/>
    <property type="project" value="InterPro"/>
</dbReference>
<dbReference type="Gene3D" id="3.30.230.10">
    <property type="match status" value="1"/>
</dbReference>
<dbReference type="Pfam" id="PF00380">
    <property type="entry name" value="Ribosomal_S9"/>
    <property type="match status" value="1"/>
</dbReference>
<name>A0A160VAD1_9ZZZZ</name>
<dbReference type="PROSITE" id="PS00360">
    <property type="entry name" value="RIBOSOMAL_S9"/>
    <property type="match status" value="1"/>
</dbReference>
<dbReference type="InterPro" id="IPR020574">
    <property type="entry name" value="Ribosomal_uS9_CS"/>
</dbReference>
<dbReference type="GO" id="GO:0003723">
    <property type="term" value="F:RNA binding"/>
    <property type="evidence" value="ECO:0007669"/>
    <property type="project" value="TreeGrafter"/>
</dbReference>
<dbReference type="PANTHER" id="PTHR21569">
    <property type="entry name" value="RIBOSOMAL PROTEIN S9"/>
    <property type="match status" value="1"/>
</dbReference>
<evidence type="ECO:0000256" key="3">
    <source>
        <dbReference type="ARBA" id="ARBA00023274"/>
    </source>
</evidence>
<accession>A0A160VAD1</accession>
<sequence>MVQAETNQIYYYGTGKRKTSIARVRLYLDDGGPILVNGKPMDEFFNWAPWQKTINEAFRISDTVNKFRVVVKVAGGGVNSQAEAIRHGIARALVVFDASLKPGLRRAGLITRDARIKESKKYGLKRARRAPQYTKR</sequence>
<gene>
    <name evidence="4" type="ORF">MGWOODY_Clf2051</name>
</gene>
<dbReference type="GO" id="GO:0022627">
    <property type="term" value="C:cytosolic small ribosomal subunit"/>
    <property type="evidence" value="ECO:0007669"/>
    <property type="project" value="TreeGrafter"/>
</dbReference>
<evidence type="ECO:0000256" key="2">
    <source>
        <dbReference type="ARBA" id="ARBA00022980"/>
    </source>
</evidence>
<organism evidence="4">
    <name type="scientific">hydrothermal vent metagenome</name>
    <dbReference type="NCBI Taxonomy" id="652676"/>
    <lineage>
        <taxon>unclassified sequences</taxon>
        <taxon>metagenomes</taxon>
        <taxon>ecological metagenomes</taxon>
    </lineage>
</organism>
<dbReference type="NCBIfam" id="NF001099">
    <property type="entry name" value="PRK00132.1"/>
    <property type="match status" value="1"/>
</dbReference>
<keyword evidence="3" id="KW-0687">Ribonucleoprotein</keyword>
<protein>
    <submittedName>
        <fullName evidence="4">SSU ribosomal protein S9p (S16e)</fullName>
    </submittedName>
</protein>
<dbReference type="HAMAP" id="MF_00532_B">
    <property type="entry name" value="Ribosomal_uS9_B"/>
    <property type="match status" value="1"/>
</dbReference>
<dbReference type="InterPro" id="IPR000754">
    <property type="entry name" value="Ribosomal_uS9"/>
</dbReference>
<keyword evidence="2 4" id="KW-0689">Ribosomal protein</keyword>
<dbReference type="InterPro" id="IPR023035">
    <property type="entry name" value="Ribosomal_uS9_bac/plastid"/>
</dbReference>
<comment type="similarity">
    <text evidence="1">Belongs to the universal ribosomal protein uS9 family.</text>
</comment>
<reference evidence="4" key="1">
    <citation type="submission" date="2015-10" db="EMBL/GenBank/DDBJ databases">
        <authorList>
            <person name="Gilbert D.G."/>
        </authorList>
    </citation>
    <scope>NUCLEOTIDE SEQUENCE</scope>
</reference>
<dbReference type="PANTHER" id="PTHR21569:SF1">
    <property type="entry name" value="SMALL RIBOSOMAL SUBUNIT PROTEIN US9M"/>
    <property type="match status" value="1"/>
</dbReference>
<dbReference type="GO" id="GO:0003735">
    <property type="term" value="F:structural constituent of ribosome"/>
    <property type="evidence" value="ECO:0007669"/>
    <property type="project" value="InterPro"/>
</dbReference>
<dbReference type="SUPFAM" id="SSF54211">
    <property type="entry name" value="Ribosomal protein S5 domain 2-like"/>
    <property type="match status" value="1"/>
</dbReference>
<dbReference type="InterPro" id="IPR014721">
    <property type="entry name" value="Ribsml_uS5_D2-typ_fold_subgr"/>
</dbReference>
<evidence type="ECO:0000313" key="4">
    <source>
        <dbReference type="EMBL" id="CUV03121.1"/>
    </source>
</evidence>
<dbReference type="EMBL" id="FAXA01000355">
    <property type="protein sequence ID" value="CUV03121.1"/>
    <property type="molecule type" value="Genomic_DNA"/>
</dbReference>
<proteinExistence type="inferred from homology"/>
<dbReference type="InterPro" id="IPR020568">
    <property type="entry name" value="Ribosomal_Su5_D2-typ_SF"/>
</dbReference>
<dbReference type="FunFam" id="3.30.230.10:FF:000001">
    <property type="entry name" value="30S ribosomal protein S9"/>
    <property type="match status" value="1"/>
</dbReference>
<evidence type="ECO:0000256" key="1">
    <source>
        <dbReference type="ARBA" id="ARBA00005251"/>
    </source>
</evidence>
<dbReference type="AlphaFoldDB" id="A0A160VAD1"/>